<dbReference type="EMBL" id="PP511349">
    <property type="protein sequence ID" value="XCD03373.1"/>
    <property type="molecule type" value="Genomic_DNA"/>
</dbReference>
<accession>A0AAU8ATW9</accession>
<dbReference type="InterPro" id="IPR046781">
    <property type="entry name" value="Phage_ORF5"/>
</dbReference>
<protein>
    <submittedName>
        <fullName evidence="1">Nonstructural protein</fullName>
    </submittedName>
</protein>
<proteinExistence type="predicted"/>
<name>A0AAU8ATW9_9VIRU</name>
<sequence>MKFGVYCVRDIKAGFQTPTAQVNDAVAIRGFASAVVNSDSVLFTHASDFALYKLAEFDADTGHIIPLELPIELMQASAALRKE</sequence>
<organism evidence="1">
    <name type="scientific">Dulem virus 188</name>
    <dbReference type="NCBI Taxonomy" id="3145665"/>
    <lineage>
        <taxon>Viruses</taxon>
        <taxon>Monodnaviria</taxon>
        <taxon>Sangervirae</taxon>
        <taxon>Phixviricota</taxon>
        <taxon>Malgrandaviricetes</taxon>
        <taxon>Petitvirales</taxon>
        <taxon>Microviridae</taxon>
        <taxon>Microvirus</taxon>
    </lineage>
</organism>
<reference evidence="1" key="1">
    <citation type="submission" date="2024-03" db="EMBL/GenBank/DDBJ databases">
        <title>Diverse circular DNA viruses in blood, oral, and fecal samples of captive lemurs.</title>
        <authorList>
            <person name="Paietta E.N."/>
            <person name="Kraberger S."/>
            <person name="Lund M.C."/>
            <person name="Custer J.M."/>
            <person name="Vargas K.M."/>
            <person name="Ehmke E.E."/>
            <person name="Yoder A.D."/>
            <person name="Varsani A."/>
        </authorList>
    </citation>
    <scope>NUCLEOTIDE SEQUENCE</scope>
    <source>
        <strain evidence="1">Duke_18_57</strain>
    </source>
</reference>
<evidence type="ECO:0000313" key="1">
    <source>
        <dbReference type="EMBL" id="XCD03373.1"/>
    </source>
</evidence>
<dbReference type="Pfam" id="PF20577">
    <property type="entry name" value="Phage_ORF5"/>
    <property type="match status" value="1"/>
</dbReference>